<dbReference type="GO" id="GO:0005737">
    <property type="term" value="C:cytoplasm"/>
    <property type="evidence" value="ECO:0007669"/>
    <property type="project" value="TreeGrafter"/>
</dbReference>
<dbReference type="AlphaFoldDB" id="A0A4U0TJD4"/>
<dbReference type="EMBL" id="NAJL01000113">
    <property type="protein sequence ID" value="TKA21665.1"/>
    <property type="molecule type" value="Genomic_DNA"/>
</dbReference>
<dbReference type="Proteomes" id="UP000308549">
    <property type="component" value="Unassembled WGS sequence"/>
</dbReference>
<evidence type="ECO:0000313" key="2">
    <source>
        <dbReference type="Proteomes" id="UP000308549"/>
    </source>
</evidence>
<organism evidence="1 2">
    <name type="scientific">Salinomyces thailandicus</name>
    <dbReference type="NCBI Taxonomy" id="706561"/>
    <lineage>
        <taxon>Eukaryota</taxon>
        <taxon>Fungi</taxon>
        <taxon>Dikarya</taxon>
        <taxon>Ascomycota</taxon>
        <taxon>Pezizomycotina</taxon>
        <taxon>Dothideomycetes</taxon>
        <taxon>Dothideomycetidae</taxon>
        <taxon>Mycosphaerellales</taxon>
        <taxon>Teratosphaeriaceae</taxon>
        <taxon>Salinomyces</taxon>
    </lineage>
</organism>
<dbReference type="Pfam" id="PF12239">
    <property type="entry name" value="DUF3605"/>
    <property type="match status" value="1"/>
</dbReference>
<dbReference type="OrthoDB" id="10053431at2759"/>
<sequence length="241" mass="27863">MTPNPQPTLPVPFWNTNLPPTLHTKDCPSYLTYAKQPENSKDRLILSTPDSAYTRQSWAEVQALIDTNRLDLFQRVPSDLRRYREYAEKIAREFGSVREFVMRERLGWGGLEGRGKRDKKEGVWFGDGDDYKILLNDWPYGIDPRIVHLVVWTKFEFPSDPVTGDLTAEARKAIEEFVGEEFGRRCGEGRVRWFRNWGSLKSVHAVEHFHVMLFDPDREFVREVTGGDVALADKVGKVSEM</sequence>
<gene>
    <name evidence="1" type="ORF">B0A50_08809</name>
</gene>
<dbReference type="GO" id="GO:0006044">
    <property type="term" value="P:N-acetylglucosamine metabolic process"/>
    <property type="evidence" value="ECO:0007669"/>
    <property type="project" value="TreeGrafter"/>
</dbReference>
<evidence type="ECO:0000313" key="1">
    <source>
        <dbReference type="EMBL" id="TKA21665.1"/>
    </source>
</evidence>
<proteinExistence type="predicted"/>
<accession>A0A4U0TJD4</accession>
<keyword evidence="2" id="KW-1185">Reference proteome</keyword>
<protein>
    <recommendedName>
        <fullName evidence="3">N-acetylglucosamine-induced protein 1</fullName>
    </recommendedName>
</protein>
<name>A0A4U0TJD4_9PEZI</name>
<dbReference type="PANTHER" id="PTHR35020:SF4">
    <property type="entry name" value="N-ACETYLGLUCOSAMINE-INDUCED PROTEIN 1"/>
    <property type="match status" value="1"/>
</dbReference>
<dbReference type="PANTHER" id="PTHR35020">
    <property type="entry name" value="N-ACETYLGLUCOSAMINE-INDUCED PROTEIN 1"/>
    <property type="match status" value="1"/>
</dbReference>
<reference evidence="1 2" key="1">
    <citation type="submission" date="2017-03" db="EMBL/GenBank/DDBJ databases">
        <title>Genomes of endolithic fungi from Antarctica.</title>
        <authorList>
            <person name="Coleine C."/>
            <person name="Masonjones S."/>
            <person name="Stajich J.E."/>
        </authorList>
    </citation>
    <scope>NUCLEOTIDE SEQUENCE [LARGE SCALE GENOMIC DNA]</scope>
    <source>
        <strain evidence="1 2">CCFEE 6315</strain>
    </source>
</reference>
<dbReference type="InterPro" id="IPR022036">
    <property type="entry name" value="DUF3605"/>
</dbReference>
<comment type="caution">
    <text evidence="1">The sequence shown here is derived from an EMBL/GenBank/DDBJ whole genome shotgun (WGS) entry which is preliminary data.</text>
</comment>
<evidence type="ECO:0008006" key="3">
    <source>
        <dbReference type="Google" id="ProtNLM"/>
    </source>
</evidence>